<evidence type="ECO:0000313" key="2">
    <source>
        <dbReference type="EMBL" id="OAG19995.1"/>
    </source>
</evidence>
<dbReference type="EMBL" id="KV441480">
    <property type="protein sequence ID" value="OAG19995.1"/>
    <property type="molecule type" value="Genomic_DNA"/>
</dbReference>
<dbReference type="Proteomes" id="UP000077248">
    <property type="component" value="Unassembled WGS sequence"/>
</dbReference>
<dbReference type="AlphaFoldDB" id="A0A177DJV4"/>
<proteinExistence type="predicted"/>
<name>A0A177DJV4_ALTAL</name>
<evidence type="ECO:0000313" key="3">
    <source>
        <dbReference type="Proteomes" id="UP000077248"/>
    </source>
</evidence>
<keyword evidence="1" id="KW-0472">Membrane</keyword>
<keyword evidence="1" id="KW-0812">Transmembrane</keyword>
<keyword evidence="1" id="KW-1133">Transmembrane helix</keyword>
<accession>A0A177DJV4</accession>
<gene>
    <name evidence="2" type="ORF">CC77DRAFT_148667</name>
</gene>
<evidence type="ECO:0000256" key="1">
    <source>
        <dbReference type="SAM" id="Phobius"/>
    </source>
</evidence>
<reference evidence="2 3" key="1">
    <citation type="submission" date="2016-05" db="EMBL/GenBank/DDBJ databases">
        <title>Comparative analysis of secretome profiles of manganese(II)-oxidizing ascomycete fungi.</title>
        <authorList>
            <consortium name="DOE Joint Genome Institute"/>
            <person name="Zeiner C.A."/>
            <person name="Purvine S.O."/>
            <person name="Zink E.M."/>
            <person name="Wu S."/>
            <person name="Pasa-Tolic L."/>
            <person name="Chaput D.L."/>
            <person name="Haridas S."/>
            <person name="Grigoriev I.V."/>
            <person name="Santelli C.M."/>
            <person name="Hansel C.M."/>
        </authorList>
    </citation>
    <scope>NUCLEOTIDE SEQUENCE [LARGE SCALE GENOMIC DNA]</scope>
    <source>
        <strain evidence="2 3">SRC1lrK2f</strain>
    </source>
</reference>
<protein>
    <submittedName>
        <fullName evidence="2">Uncharacterized protein</fullName>
    </submittedName>
</protein>
<dbReference type="GeneID" id="29115890"/>
<dbReference type="RefSeq" id="XP_018385416.1">
    <property type="nucleotide sequence ID" value="XM_018530296.1"/>
</dbReference>
<feature type="transmembrane region" description="Helical" evidence="1">
    <location>
        <begin position="105"/>
        <end position="129"/>
    </location>
</feature>
<sequence>MQKFAGMRTKANVVRKMSLTDETGEILSIAEDWICPARAVAFAELITFLLPNPALLRWRLYVLRDARDCTTESQWCLVKYLHRRQDIRDYIACVRRASQMSSAKGCLWFNSCFLTLAIACFLAEVAAIVR</sequence>
<keyword evidence="3" id="KW-1185">Reference proteome</keyword>
<dbReference type="KEGG" id="aalt:CC77DRAFT_148667"/>
<dbReference type="VEuPathDB" id="FungiDB:CC77DRAFT_148667"/>
<organism evidence="2 3">
    <name type="scientific">Alternaria alternata</name>
    <name type="common">Alternaria rot fungus</name>
    <name type="synonym">Torula alternata</name>
    <dbReference type="NCBI Taxonomy" id="5599"/>
    <lineage>
        <taxon>Eukaryota</taxon>
        <taxon>Fungi</taxon>
        <taxon>Dikarya</taxon>
        <taxon>Ascomycota</taxon>
        <taxon>Pezizomycotina</taxon>
        <taxon>Dothideomycetes</taxon>
        <taxon>Pleosporomycetidae</taxon>
        <taxon>Pleosporales</taxon>
        <taxon>Pleosporineae</taxon>
        <taxon>Pleosporaceae</taxon>
        <taxon>Alternaria</taxon>
        <taxon>Alternaria sect. Alternaria</taxon>
        <taxon>Alternaria alternata complex</taxon>
    </lineage>
</organism>